<dbReference type="InterPro" id="IPR036249">
    <property type="entry name" value="Thioredoxin-like_sf"/>
</dbReference>
<dbReference type="AlphaFoldDB" id="A0A168DJB6"/>
<dbReference type="PANTHER" id="PTHR13887:SF52">
    <property type="entry name" value="DSBA-LIKE THIOREDOXIN DOMAIN-CONTAINING PROTEIN"/>
    <property type="match status" value="1"/>
</dbReference>
<evidence type="ECO:0000259" key="1">
    <source>
        <dbReference type="Pfam" id="PF01323"/>
    </source>
</evidence>
<proteinExistence type="predicted"/>
<accession>A0A168DJB6</accession>
<dbReference type="SUPFAM" id="SSF52833">
    <property type="entry name" value="Thioredoxin-like"/>
    <property type="match status" value="1"/>
</dbReference>
<dbReference type="EMBL" id="AZHF01000007">
    <property type="protein sequence ID" value="OAA72683.1"/>
    <property type="molecule type" value="Genomic_DNA"/>
</dbReference>
<keyword evidence="3" id="KW-1185">Reference proteome</keyword>
<dbReference type="Gene3D" id="3.40.30.10">
    <property type="entry name" value="Glutaredoxin"/>
    <property type="match status" value="1"/>
</dbReference>
<gene>
    <name evidence="2" type="ORF">LEL_08467</name>
</gene>
<dbReference type="PANTHER" id="PTHR13887">
    <property type="entry name" value="GLUTATHIONE S-TRANSFERASE KAPPA"/>
    <property type="match status" value="1"/>
</dbReference>
<dbReference type="Proteomes" id="UP000076881">
    <property type="component" value="Unassembled WGS sequence"/>
</dbReference>
<comment type="caution">
    <text evidence="2">The sequence shown here is derived from an EMBL/GenBank/DDBJ whole genome shotgun (WGS) entry which is preliminary data.</text>
</comment>
<dbReference type="GO" id="GO:0016491">
    <property type="term" value="F:oxidoreductase activity"/>
    <property type="evidence" value="ECO:0007669"/>
    <property type="project" value="InterPro"/>
</dbReference>
<reference evidence="2 3" key="1">
    <citation type="journal article" date="2016" name="Genome Biol. Evol.">
        <title>Divergent and convergent evolution of fungal pathogenicity.</title>
        <authorList>
            <person name="Shang Y."/>
            <person name="Xiao G."/>
            <person name="Zheng P."/>
            <person name="Cen K."/>
            <person name="Zhan S."/>
            <person name="Wang C."/>
        </authorList>
    </citation>
    <scope>NUCLEOTIDE SEQUENCE [LARGE SCALE GENOMIC DNA]</scope>
    <source>
        <strain evidence="2 3">RCEF 1005</strain>
    </source>
</reference>
<name>A0A168DJB6_CORDF</name>
<dbReference type="OrthoDB" id="1930760at2759"/>
<dbReference type="InterPro" id="IPR001853">
    <property type="entry name" value="DSBA-like_thioredoxin_dom"/>
</dbReference>
<protein>
    <submittedName>
        <fullName evidence="2">Thioredoxin-like fold protein</fullName>
    </submittedName>
</protein>
<organism evidence="2 3">
    <name type="scientific">Akanthomyces lecanii RCEF 1005</name>
    <dbReference type="NCBI Taxonomy" id="1081108"/>
    <lineage>
        <taxon>Eukaryota</taxon>
        <taxon>Fungi</taxon>
        <taxon>Dikarya</taxon>
        <taxon>Ascomycota</taxon>
        <taxon>Pezizomycotina</taxon>
        <taxon>Sordariomycetes</taxon>
        <taxon>Hypocreomycetidae</taxon>
        <taxon>Hypocreales</taxon>
        <taxon>Cordycipitaceae</taxon>
        <taxon>Akanthomyces</taxon>
        <taxon>Cordyceps confragosa</taxon>
    </lineage>
</organism>
<evidence type="ECO:0000313" key="3">
    <source>
        <dbReference type="Proteomes" id="UP000076881"/>
    </source>
</evidence>
<dbReference type="Pfam" id="PF01323">
    <property type="entry name" value="DSBA"/>
    <property type="match status" value="1"/>
</dbReference>
<evidence type="ECO:0000313" key="2">
    <source>
        <dbReference type="EMBL" id="OAA72683.1"/>
    </source>
</evidence>
<sequence length="278" mass="30997">MYSSHAPIFSDLYEIETSIPFLQCINLKSLLRWTRYALGGFLPDLFINPRNATNTISQKDIFGKEELNDFPPARLDEALKQVRASDAGQKVNFTLHFEPYQLNPDFPDSVDKNEWYLANKHMGNADAQRLFQAHMTDLLAPAGVALNFGGLMGNTLHAHRVIQHFQDAEHDGGSARTNRLVEALYAAYFARAQHPAADETLVAACAEAGIAEDEARRVVADKELGLRQVRDRLRMNGQDVDAVPVVMVEGKRRDLTLTGAKEVADYVKALETIVKESS</sequence>
<feature type="domain" description="DSBA-like thioredoxin" evidence="1">
    <location>
        <begin position="86"/>
        <end position="270"/>
    </location>
</feature>
<dbReference type="STRING" id="1081108.A0A168DJB6"/>